<feature type="domain" description="Isochorismatase-like" evidence="2">
    <location>
        <begin position="69"/>
        <end position="214"/>
    </location>
</feature>
<protein>
    <recommendedName>
        <fullName evidence="2">Isochorismatase-like domain-containing protein</fullName>
    </recommendedName>
</protein>
<dbReference type="EMBL" id="BAAAPC010000019">
    <property type="protein sequence ID" value="GAA2008948.1"/>
    <property type="molecule type" value="Genomic_DNA"/>
</dbReference>
<dbReference type="PANTHER" id="PTHR43540:SF6">
    <property type="entry name" value="ISOCHORISMATASE-LIKE DOMAIN-CONTAINING PROTEIN"/>
    <property type="match status" value="1"/>
</dbReference>
<dbReference type="InterPro" id="IPR000868">
    <property type="entry name" value="Isochorismatase-like_dom"/>
</dbReference>
<evidence type="ECO:0000313" key="4">
    <source>
        <dbReference type="Proteomes" id="UP001501585"/>
    </source>
</evidence>
<dbReference type="Gene3D" id="3.40.50.850">
    <property type="entry name" value="Isochorismatase-like"/>
    <property type="match status" value="1"/>
</dbReference>
<comment type="caution">
    <text evidence="3">The sequence shown here is derived from an EMBL/GenBank/DDBJ whole genome shotgun (WGS) entry which is preliminary data.</text>
</comment>
<dbReference type="InterPro" id="IPR036380">
    <property type="entry name" value="Isochorismatase-like_sf"/>
</dbReference>
<reference evidence="4" key="1">
    <citation type="journal article" date="2019" name="Int. J. Syst. Evol. Microbiol.">
        <title>The Global Catalogue of Microorganisms (GCM) 10K type strain sequencing project: providing services to taxonomists for standard genome sequencing and annotation.</title>
        <authorList>
            <consortium name="The Broad Institute Genomics Platform"/>
            <consortium name="The Broad Institute Genome Sequencing Center for Infectious Disease"/>
            <person name="Wu L."/>
            <person name="Ma J."/>
        </authorList>
    </citation>
    <scope>NUCLEOTIDE SEQUENCE [LARGE SCALE GENOMIC DNA]</scope>
    <source>
        <strain evidence="4">JCM 15313</strain>
    </source>
</reference>
<evidence type="ECO:0000313" key="3">
    <source>
        <dbReference type="EMBL" id="GAA2008948.1"/>
    </source>
</evidence>
<proteinExistence type="predicted"/>
<keyword evidence="4" id="KW-1185">Reference proteome</keyword>
<dbReference type="InterPro" id="IPR050272">
    <property type="entry name" value="Isochorismatase-like_hydrls"/>
</dbReference>
<dbReference type="SUPFAM" id="SSF52499">
    <property type="entry name" value="Isochorismatase-like hydrolases"/>
    <property type="match status" value="1"/>
</dbReference>
<evidence type="ECO:0000256" key="1">
    <source>
        <dbReference type="ARBA" id="ARBA00022801"/>
    </source>
</evidence>
<dbReference type="PANTHER" id="PTHR43540">
    <property type="entry name" value="PEROXYUREIDOACRYLATE/UREIDOACRYLATE AMIDOHYDROLASE-RELATED"/>
    <property type="match status" value="1"/>
</dbReference>
<evidence type="ECO:0000259" key="2">
    <source>
        <dbReference type="Pfam" id="PF00857"/>
    </source>
</evidence>
<name>A0ABN2TIB1_9ACTN</name>
<dbReference type="Pfam" id="PF00857">
    <property type="entry name" value="Isochorismatase"/>
    <property type="match status" value="1"/>
</dbReference>
<accession>A0ABN2TIB1</accession>
<gene>
    <name evidence="3" type="ORF">GCM10009799_40920</name>
</gene>
<keyword evidence="1" id="KW-0378">Hydrolase</keyword>
<organism evidence="3 4">
    <name type="scientific">Nocardiopsis rhodophaea</name>
    <dbReference type="NCBI Taxonomy" id="280238"/>
    <lineage>
        <taxon>Bacteria</taxon>
        <taxon>Bacillati</taxon>
        <taxon>Actinomycetota</taxon>
        <taxon>Actinomycetes</taxon>
        <taxon>Streptosporangiales</taxon>
        <taxon>Nocardiopsidaceae</taxon>
        <taxon>Nocardiopsis</taxon>
    </lineage>
</organism>
<sequence>MPLWSRTGAPGLFLPWERATPSPGDRHPVEVRGGPASVVASDRIVPVPVPNVPVPQCVGGERITDMNRAVIAIDVQESFRQLEIWQAASDPDISRPVQRLVGDARAKGDLVVWVLHTEPGSGTVFDPDLGHVRLMEGLEPRGGEPVLTKTSHNAFTTTDLQRRLTARGIGELVVCGVRTEQCCETTARLASDLGYSVTFAIDATATTPREHRDAPSGRTLAEVLADPRTLSTDDIRARTEYALAGRFAAIRTVDDITGAAPTAGNRA</sequence>
<dbReference type="Proteomes" id="UP001501585">
    <property type="component" value="Unassembled WGS sequence"/>
</dbReference>